<sequence length="153" mass="17274">MSGHITQRELGVEAGFKNAEGLFLNFIQEEVSPQKVAEAIVQLGLKQEMLLDVDPKLFELAEKLKNTKNKRKPSYIIAQHEPYSDGRRGYFLGLTDAIMIHFNSGDLKTMKSLVDESGVLRRELIHAGVDPEDIDDIDDVMNEIPDAIYWGQD</sequence>
<evidence type="ECO:0000313" key="1">
    <source>
        <dbReference type="EMBL" id="KRL53718.1"/>
    </source>
</evidence>
<protein>
    <submittedName>
        <fullName evidence="1">Uncharacterized protein</fullName>
    </submittedName>
</protein>
<reference evidence="1 2" key="1">
    <citation type="journal article" date="2015" name="Genome Announc.">
        <title>Expanding the biotechnology potential of lactobacilli through comparative genomics of 213 strains and associated genera.</title>
        <authorList>
            <person name="Sun Z."/>
            <person name="Harris H.M."/>
            <person name="McCann A."/>
            <person name="Guo C."/>
            <person name="Argimon S."/>
            <person name="Zhang W."/>
            <person name="Yang X."/>
            <person name="Jeffery I.B."/>
            <person name="Cooney J.C."/>
            <person name="Kagawa T.F."/>
            <person name="Liu W."/>
            <person name="Song Y."/>
            <person name="Salvetti E."/>
            <person name="Wrobel A."/>
            <person name="Rasinkangas P."/>
            <person name="Parkhill J."/>
            <person name="Rea M.C."/>
            <person name="O'Sullivan O."/>
            <person name="Ritari J."/>
            <person name="Douillard F.P."/>
            <person name="Paul Ross R."/>
            <person name="Yang R."/>
            <person name="Briner A.E."/>
            <person name="Felis G.E."/>
            <person name="de Vos W.M."/>
            <person name="Barrangou R."/>
            <person name="Klaenhammer T.R."/>
            <person name="Caufield P.W."/>
            <person name="Cui Y."/>
            <person name="Zhang H."/>
            <person name="O'Toole P.W."/>
        </authorList>
    </citation>
    <scope>NUCLEOTIDE SEQUENCE [LARGE SCALE GENOMIC DNA]</scope>
    <source>
        <strain evidence="1 2">DSM 13343</strain>
    </source>
</reference>
<dbReference type="AlphaFoldDB" id="A0A0R1RA03"/>
<comment type="caution">
    <text evidence="1">The sequence shown here is derived from an EMBL/GenBank/DDBJ whole genome shotgun (WGS) entry which is preliminary data.</text>
</comment>
<dbReference type="PATRIC" id="fig|1423769.4.peg.236"/>
<organism evidence="1 2">
    <name type="scientific">Lacticaseibacillus manihotivorans DSM 13343 = JCM 12514</name>
    <dbReference type="NCBI Taxonomy" id="1423769"/>
    <lineage>
        <taxon>Bacteria</taxon>
        <taxon>Bacillati</taxon>
        <taxon>Bacillota</taxon>
        <taxon>Bacilli</taxon>
        <taxon>Lactobacillales</taxon>
        <taxon>Lactobacillaceae</taxon>
        <taxon>Lacticaseibacillus</taxon>
    </lineage>
</organism>
<keyword evidence="2" id="KW-1185">Reference proteome</keyword>
<dbReference type="Proteomes" id="UP000051790">
    <property type="component" value="Unassembled WGS sequence"/>
</dbReference>
<proteinExistence type="predicted"/>
<accession>A0A0R1RA03</accession>
<dbReference type="EMBL" id="AZEU01000010">
    <property type="protein sequence ID" value="KRL53718.1"/>
    <property type="molecule type" value="Genomic_DNA"/>
</dbReference>
<dbReference type="RefSeq" id="WP_054719868.1">
    <property type="nucleotide sequence ID" value="NZ_AZEU01000010.1"/>
</dbReference>
<evidence type="ECO:0000313" key="2">
    <source>
        <dbReference type="Proteomes" id="UP000051790"/>
    </source>
</evidence>
<name>A0A0R1RA03_9LACO</name>
<gene>
    <name evidence="1" type="ORF">FD01_GL000216</name>
</gene>